<evidence type="ECO:0000313" key="2">
    <source>
        <dbReference type="Proteomes" id="UP000275777"/>
    </source>
</evidence>
<name>A0A447T7G1_CHRVL</name>
<proteinExistence type="predicted"/>
<sequence length="123" mass="14303">MRTLLAIKCSGKRDYKRYVRNNKEAFAYLRGVVDNPRRPSGGLYPTPFFPIVSESVTLLCRIKKQGGDWVRHYAILDGDIALEHAEGQAQWLGVHEYRRRLEAAGLTRLWLRCWRWSRAIPTS</sequence>
<dbReference type="AlphaFoldDB" id="A0A447T7G1"/>
<organism evidence="1 2">
    <name type="scientific">Chromobacterium violaceum</name>
    <dbReference type="NCBI Taxonomy" id="536"/>
    <lineage>
        <taxon>Bacteria</taxon>
        <taxon>Pseudomonadati</taxon>
        <taxon>Pseudomonadota</taxon>
        <taxon>Betaproteobacteria</taxon>
        <taxon>Neisseriales</taxon>
        <taxon>Chromobacteriaceae</taxon>
        <taxon>Chromobacterium</taxon>
    </lineage>
</organism>
<protein>
    <submittedName>
        <fullName evidence="1">Uncharacterized protein</fullName>
    </submittedName>
</protein>
<accession>A0A447T7G1</accession>
<reference evidence="1 2" key="1">
    <citation type="submission" date="2018-12" db="EMBL/GenBank/DDBJ databases">
        <authorList>
            <consortium name="Pathogen Informatics"/>
        </authorList>
    </citation>
    <scope>NUCLEOTIDE SEQUENCE [LARGE SCALE GENOMIC DNA]</scope>
    <source>
        <strain evidence="1 2">NCTC9695</strain>
    </source>
</reference>
<evidence type="ECO:0000313" key="1">
    <source>
        <dbReference type="EMBL" id="VEB40794.1"/>
    </source>
</evidence>
<dbReference type="Proteomes" id="UP000275777">
    <property type="component" value="Chromosome"/>
</dbReference>
<dbReference type="EMBL" id="LR134182">
    <property type="protein sequence ID" value="VEB40794.1"/>
    <property type="molecule type" value="Genomic_DNA"/>
</dbReference>
<gene>
    <name evidence="1" type="ORF">NCTC9695_01197</name>
</gene>